<dbReference type="RefSeq" id="WP_179815735.1">
    <property type="nucleotide sequence ID" value="NZ_JACBZD010000001.1"/>
</dbReference>
<name>A0A853A9J5_9ACTN</name>
<comment type="caution">
    <text evidence="1">The sequence shown here is derived from an EMBL/GenBank/DDBJ whole genome shotgun (WGS) entry which is preliminary data.</text>
</comment>
<dbReference type="Proteomes" id="UP000567795">
    <property type="component" value="Unassembled WGS sequence"/>
</dbReference>
<dbReference type="AlphaFoldDB" id="A0A853A9J5"/>
<reference evidence="1 2" key="1">
    <citation type="submission" date="2020-07" db="EMBL/GenBank/DDBJ databases">
        <title>Sequencing the genomes of 1000 actinobacteria strains.</title>
        <authorList>
            <person name="Klenk H.-P."/>
        </authorList>
    </citation>
    <scope>NUCLEOTIDE SEQUENCE [LARGE SCALE GENOMIC DNA]</scope>
    <source>
        <strain evidence="1 2">DSM 42178</strain>
    </source>
</reference>
<proteinExistence type="predicted"/>
<accession>A0A853A9J5</accession>
<organism evidence="1 2">
    <name type="scientific">Allostreptomyces psammosilenae</name>
    <dbReference type="NCBI Taxonomy" id="1892865"/>
    <lineage>
        <taxon>Bacteria</taxon>
        <taxon>Bacillati</taxon>
        <taxon>Actinomycetota</taxon>
        <taxon>Actinomycetes</taxon>
        <taxon>Kitasatosporales</taxon>
        <taxon>Streptomycetaceae</taxon>
        <taxon>Allostreptomyces</taxon>
    </lineage>
</organism>
<sequence>MASTDPLQPVATFCGKCSCGCPQLFVDHSAPEDQRVVITDDFGSAIRMSLDQFGSLVAEAKAGNLDELPAATAAPAGA</sequence>
<evidence type="ECO:0000313" key="2">
    <source>
        <dbReference type="Proteomes" id="UP000567795"/>
    </source>
</evidence>
<evidence type="ECO:0000313" key="1">
    <source>
        <dbReference type="EMBL" id="NYI07291.1"/>
    </source>
</evidence>
<gene>
    <name evidence="1" type="ORF">FHU37_004234</name>
</gene>
<dbReference type="EMBL" id="JACBZD010000001">
    <property type="protein sequence ID" value="NYI07291.1"/>
    <property type="molecule type" value="Genomic_DNA"/>
</dbReference>
<protein>
    <submittedName>
        <fullName evidence="1">Uncharacterized protein</fullName>
    </submittedName>
</protein>
<keyword evidence="2" id="KW-1185">Reference proteome</keyword>